<organism evidence="7 8">
    <name type="scientific">Thalassobaculum litoreum DSM 18839</name>
    <dbReference type="NCBI Taxonomy" id="1123362"/>
    <lineage>
        <taxon>Bacteria</taxon>
        <taxon>Pseudomonadati</taxon>
        <taxon>Pseudomonadota</taxon>
        <taxon>Alphaproteobacteria</taxon>
        <taxon>Rhodospirillales</taxon>
        <taxon>Thalassobaculaceae</taxon>
        <taxon>Thalassobaculum</taxon>
    </lineage>
</organism>
<dbReference type="GO" id="GO:0030288">
    <property type="term" value="C:outer membrane-bounded periplasmic space"/>
    <property type="evidence" value="ECO:0007669"/>
    <property type="project" value="TreeGrafter"/>
</dbReference>
<keyword evidence="8" id="KW-1185">Reference proteome</keyword>
<dbReference type="InterPro" id="IPR006311">
    <property type="entry name" value="TAT_signal"/>
</dbReference>
<keyword evidence="5" id="KW-0732">Signal</keyword>
<dbReference type="SUPFAM" id="SSF53807">
    <property type="entry name" value="Helical backbone' metal receptor"/>
    <property type="match status" value="1"/>
</dbReference>
<dbReference type="EMBL" id="FNBW01000020">
    <property type="protein sequence ID" value="SDG51937.1"/>
    <property type="molecule type" value="Genomic_DNA"/>
</dbReference>
<dbReference type="PRINTS" id="PR01715">
    <property type="entry name" value="FERRIBNDNGPP"/>
</dbReference>
<reference evidence="7 8" key="1">
    <citation type="submission" date="2016-10" db="EMBL/GenBank/DDBJ databases">
        <authorList>
            <person name="Varghese N."/>
            <person name="Submissions S."/>
        </authorList>
    </citation>
    <scope>NUCLEOTIDE SEQUENCE [LARGE SCALE GENOMIC DNA]</scope>
    <source>
        <strain evidence="7 8">DSM 18839</strain>
    </source>
</reference>
<evidence type="ECO:0000259" key="6">
    <source>
        <dbReference type="PROSITE" id="PS50983"/>
    </source>
</evidence>
<proteinExistence type="inferred from homology"/>
<dbReference type="OrthoDB" id="8370650at2"/>
<evidence type="ECO:0000313" key="7">
    <source>
        <dbReference type="EMBL" id="SDG51937.1"/>
    </source>
</evidence>
<dbReference type="GO" id="GO:1901678">
    <property type="term" value="P:iron coordination entity transport"/>
    <property type="evidence" value="ECO:0007669"/>
    <property type="project" value="UniProtKB-ARBA"/>
</dbReference>
<dbReference type="PROSITE" id="PS50983">
    <property type="entry name" value="FE_B12_PBP"/>
    <property type="match status" value="1"/>
</dbReference>
<evidence type="ECO:0000256" key="1">
    <source>
        <dbReference type="ARBA" id="ARBA00004196"/>
    </source>
</evidence>
<comment type="similarity">
    <text evidence="2">Belongs to the bacterial solute-binding protein 8 family.</text>
</comment>
<keyword evidence="4" id="KW-0406">Ion transport</keyword>
<comment type="caution">
    <text evidence="7">The sequence shown here is derived from an EMBL/GenBank/DDBJ whole genome shotgun (WGS) entry which is preliminary data.</text>
</comment>
<dbReference type="InterPro" id="IPR051313">
    <property type="entry name" value="Bact_iron-sidero_bind"/>
</dbReference>
<keyword evidence="3" id="KW-0813">Transport</keyword>
<name>A0A8G2BM95_9PROT</name>
<dbReference type="Pfam" id="PF01497">
    <property type="entry name" value="Peripla_BP_2"/>
    <property type="match status" value="1"/>
</dbReference>
<evidence type="ECO:0000256" key="2">
    <source>
        <dbReference type="ARBA" id="ARBA00008814"/>
    </source>
</evidence>
<keyword evidence="4" id="KW-0410">Iron transport</keyword>
<gene>
    <name evidence="7" type="ORF">SAMN05660686_04688</name>
</gene>
<feature type="domain" description="Fe/B12 periplasmic-binding" evidence="6">
    <location>
        <begin position="33"/>
        <end position="293"/>
    </location>
</feature>
<evidence type="ECO:0000256" key="3">
    <source>
        <dbReference type="ARBA" id="ARBA00022448"/>
    </source>
</evidence>
<dbReference type="AlphaFoldDB" id="A0A8G2BM95"/>
<dbReference type="PANTHER" id="PTHR30532">
    <property type="entry name" value="IRON III DICITRATE-BINDING PERIPLASMIC PROTEIN"/>
    <property type="match status" value="1"/>
</dbReference>
<dbReference type="RefSeq" id="WP_093154265.1">
    <property type="nucleotide sequence ID" value="NZ_FNBW01000020.1"/>
</dbReference>
<dbReference type="PANTHER" id="PTHR30532:SF1">
    <property type="entry name" value="IRON(3+)-HYDROXAMATE-BINDING PROTEIN FHUD"/>
    <property type="match status" value="1"/>
</dbReference>
<comment type="subcellular location">
    <subcellularLocation>
        <location evidence="1">Cell envelope</location>
    </subcellularLocation>
</comment>
<dbReference type="InterPro" id="IPR002491">
    <property type="entry name" value="ABC_transptr_periplasmic_BD"/>
</dbReference>
<evidence type="ECO:0000256" key="5">
    <source>
        <dbReference type="ARBA" id="ARBA00022729"/>
    </source>
</evidence>
<protein>
    <submittedName>
        <fullName evidence="7">Iron complex transport system substrate-binding protein</fullName>
    </submittedName>
</protein>
<dbReference type="PROSITE" id="PS51257">
    <property type="entry name" value="PROKAR_LIPOPROTEIN"/>
    <property type="match status" value="1"/>
</dbReference>
<sequence length="293" mass="31808">MDLTRRHLLAGLGAVACAGPAWTGPAWAGTGPRFASLDHGLAQTLIALGADLTAIAQLPYWDIWTVEPPLPPGAANLGLAREPNMESLARLAPDLILSTPYLEGVRHQLELVAPVESFPIHALGTSPWPNILAATRRLGTLSGREAAADRLIVDTEAELARIRDRLTRLPELPIVPLHFVDTRHVRIYGDNGIIQDTLDRLDLRNGWSGPTNAWGFATAGIERLVEIGDARVLVFDPVPPDVEATLAGSPLWQGLPFVREGRMRRFPNVAAFGTLPAATRLARLLESFERDHA</sequence>
<dbReference type="Proteomes" id="UP000198615">
    <property type="component" value="Unassembled WGS sequence"/>
</dbReference>
<dbReference type="Gene3D" id="3.40.50.1980">
    <property type="entry name" value="Nitrogenase molybdenum iron protein domain"/>
    <property type="match status" value="2"/>
</dbReference>
<evidence type="ECO:0000313" key="8">
    <source>
        <dbReference type="Proteomes" id="UP000198615"/>
    </source>
</evidence>
<dbReference type="PROSITE" id="PS51318">
    <property type="entry name" value="TAT"/>
    <property type="match status" value="1"/>
</dbReference>
<keyword evidence="4" id="KW-0408">Iron</keyword>
<evidence type="ECO:0000256" key="4">
    <source>
        <dbReference type="ARBA" id="ARBA00022496"/>
    </source>
</evidence>
<accession>A0A8G2BM95</accession>